<comment type="similarity">
    <text evidence="3 13">Belongs to the pyruvate kinase family.</text>
</comment>
<gene>
    <name evidence="17" type="ORF">PPERSA_12065</name>
</gene>
<dbReference type="NCBIfam" id="TIGR01064">
    <property type="entry name" value="pyruv_kin"/>
    <property type="match status" value="1"/>
</dbReference>
<keyword evidence="18" id="KW-1185">Reference proteome</keyword>
<dbReference type="InterPro" id="IPR015806">
    <property type="entry name" value="Pyrv_Knase_insert_dom_sf"/>
</dbReference>
<keyword evidence="6" id="KW-0479">Metal-binding</keyword>
<dbReference type="SMART" id="SM00450">
    <property type="entry name" value="RHOD"/>
    <property type="match status" value="1"/>
</dbReference>
<dbReference type="SUPFAM" id="SSF51621">
    <property type="entry name" value="Phosphoenolpyruvate/pyruvate domain"/>
    <property type="match status" value="1"/>
</dbReference>
<dbReference type="InterPro" id="IPR001697">
    <property type="entry name" value="Pyr_Knase"/>
</dbReference>
<dbReference type="GO" id="GO:0004743">
    <property type="term" value="F:pyruvate kinase activity"/>
    <property type="evidence" value="ECO:0007669"/>
    <property type="project" value="UniProtKB-EC"/>
</dbReference>
<feature type="coiled-coil region" evidence="14">
    <location>
        <begin position="852"/>
        <end position="879"/>
    </location>
</feature>
<comment type="cofactor">
    <cofactor evidence="1">
        <name>K(+)</name>
        <dbReference type="ChEBI" id="CHEBI:29103"/>
    </cofactor>
</comment>
<evidence type="ECO:0000256" key="9">
    <source>
        <dbReference type="ARBA" id="ARBA00022840"/>
    </source>
</evidence>
<evidence type="ECO:0000256" key="1">
    <source>
        <dbReference type="ARBA" id="ARBA00001958"/>
    </source>
</evidence>
<dbReference type="InterPro" id="IPR015793">
    <property type="entry name" value="Pyrv_Knase_brl"/>
</dbReference>
<dbReference type="Gene3D" id="3.20.20.60">
    <property type="entry name" value="Phosphoenolpyruvate-binding domains"/>
    <property type="match status" value="1"/>
</dbReference>
<dbReference type="PRINTS" id="PR01050">
    <property type="entry name" value="PYRUVTKNASE"/>
</dbReference>
<dbReference type="InterPro" id="IPR001763">
    <property type="entry name" value="Rhodanese-like_dom"/>
</dbReference>
<sequence>MTYNLKEIKVIDFLLNQSSPNPYRQIVDLRSFFSFQSGFIYKSINIDLNLENFTQVFLTYLQNKQHYKTKIVLVIQREQKEKIQALIITQKWQENIVGYLDFEKCQQMQLPLDQAIQYSKDGKVLIKISFKDMFIIDIRNQKEFNNYRIPGTKNITVDDFLANDENIVKTLEKKKNIYIYGQNYSLISLVISILKYMGYNNVVNMSKGYIEQLIKERENYQKRKYSSNDIDSDLMSFSEESSETKARIQNIDYSEQEYIHPFVEEVFSPNENVEQDLICERKQSINDDQLEKGSQMSSSSSNQDEIGDVEDVSDISTENKDRFKISRKDPAFQLKNLRLHHSRLSMDHLNFNKELNKEEIEDQKMEGITYEHLFNMPRHRIKRTKLVCTIGPVTCQTEQLIKMIDAGMNIARFNLIHSDYEFHAQSIKNLKDAMKKRPFFHLGVMIDTRGPQIRTGDFEQGIEKIQLKTGDKMRITINQAVKGNQEIISCNYEKLIQTVKIDTLLTISDGFLKCIVREIFDDSIIVEIQNNYELYSRQSLHIPGCQIDLPTISEQDEEDLSEFVLNNHVDFIAISYTRSQDDIEEVRDILGPRGAGVSLIAKIECLEAIQNFDEILMAADAIMIARSKLALDIPSEKVVVAQKLISKKCSQAGKPFIIANELFESMVYFRRPIRCESLDVANAVLDGTDCLLLSKETAIGDYPLECIETLSHICIESELCMYNQEHFDKKQVQNQWMTKKITELEALCQSAVQITFDLKLPLIIVFTRGGTAAKLLSKLKPKAYILAVSDSADTIRSLTLVAGVQCLRMPSIQGCEVMYIKQALQKALHDRLCKLNDKAVILYEDVNYFISIKNVREEVESLNRENEKKNLEILNSRKNSRNSE</sequence>
<feature type="region of interest" description="Disordered" evidence="15">
    <location>
        <begin position="289"/>
        <end position="313"/>
    </location>
</feature>
<evidence type="ECO:0000256" key="8">
    <source>
        <dbReference type="ARBA" id="ARBA00022777"/>
    </source>
</evidence>
<dbReference type="GO" id="GO:0000287">
    <property type="term" value="F:magnesium ion binding"/>
    <property type="evidence" value="ECO:0007669"/>
    <property type="project" value="InterPro"/>
</dbReference>
<comment type="pathway">
    <text evidence="2 13">Carbohydrate degradation; glycolysis; pyruvate from D-glyceraldehyde 3-phosphate: step 5/5.</text>
</comment>
<dbReference type="InterPro" id="IPR036873">
    <property type="entry name" value="Rhodanese-like_dom_sf"/>
</dbReference>
<accession>A0A0V0R8W7</accession>
<dbReference type="GO" id="GO:0005524">
    <property type="term" value="F:ATP binding"/>
    <property type="evidence" value="ECO:0007669"/>
    <property type="project" value="UniProtKB-KW"/>
</dbReference>
<dbReference type="SUPFAM" id="SSF52935">
    <property type="entry name" value="PK C-terminal domain-like"/>
    <property type="match status" value="1"/>
</dbReference>
<evidence type="ECO:0000256" key="6">
    <source>
        <dbReference type="ARBA" id="ARBA00022723"/>
    </source>
</evidence>
<keyword evidence="12" id="KW-0670">Pyruvate</keyword>
<dbReference type="InterPro" id="IPR015813">
    <property type="entry name" value="Pyrv/PenolPyrv_kinase-like_dom"/>
</dbReference>
<dbReference type="OrthoDB" id="108365at2759"/>
<dbReference type="InParanoid" id="A0A0V0R8W7"/>
<dbReference type="InterPro" id="IPR015795">
    <property type="entry name" value="Pyrv_Knase_C"/>
</dbReference>
<keyword evidence="9" id="KW-0067">ATP-binding</keyword>
<evidence type="ECO:0000256" key="4">
    <source>
        <dbReference type="ARBA" id="ARBA00012142"/>
    </source>
</evidence>
<protein>
    <recommendedName>
        <fullName evidence="4 13">Pyruvate kinase</fullName>
        <ecNumber evidence="4 13">2.7.1.40</ecNumber>
    </recommendedName>
</protein>
<dbReference type="UniPathway" id="UPA00109">
    <property type="reaction ID" value="UER00188"/>
</dbReference>
<dbReference type="SUPFAM" id="SSF52821">
    <property type="entry name" value="Rhodanese/Cell cycle control phosphatase"/>
    <property type="match status" value="2"/>
</dbReference>
<dbReference type="Gene3D" id="2.40.33.10">
    <property type="entry name" value="PK beta-barrel domain-like"/>
    <property type="match status" value="1"/>
</dbReference>
<feature type="domain" description="Rhodanese" evidence="16">
    <location>
        <begin position="129"/>
        <end position="215"/>
    </location>
</feature>
<evidence type="ECO:0000256" key="7">
    <source>
        <dbReference type="ARBA" id="ARBA00022741"/>
    </source>
</evidence>
<keyword evidence="8 13" id="KW-0418">Kinase</keyword>
<evidence type="ECO:0000256" key="15">
    <source>
        <dbReference type="SAM" id="MobiDB-lite"/>
    </source>
</evidence>
<organism evidence="17 18">
    <name type="scientific">Pseudocohnilembus persalinus</name>
    <name type="common">Ciliate</name>
    <dbReference type="NCBI Taxonomy" id="266149"/>
    <lineage>
        <taxon>Eukaryota</taxon>
        <taxon>Sar</taxon>
        <taxon>Alveolata</taxon>
        <taxon>Ciliophora</taxon>
        <taxon>Intramacronucleata</taxon>
        <taxon>Oligohymenophorea</taxon>
        <taxon>Scuticociliatia</taxon>
        <taxon>Philasterida</taxon>
        <taxon>Pseudocohnilembidae</taxon>
        <taxon>Pseudocohnilembus</taxon>
    </lineage>
</organism>
<keyword evidence="5 13" id="KW-0808">Transferase</keyword>
<dbReference type="CDD" id="cd00158">
    <property type="entry name" value="RHOD"/>
    <property type="match status" value="1"/>
</dbReference>
<dbReference type="Pfam" id="PF02887">
    <property type="entry name" value="PK_C"/>
    <property type="match status" value="1"/>
</dbReference>
<dbReference type="Gene3D" id="3.40.250.10">
    <property type="entry name" value="Rhodanese-like domain"/>
    <property type="match status" value="1"/>
</dbReference>
<dbReference type="PANTHER" id="PTHR11817">
    <property type="entry name" value="PYRUVATE KINASE"/>
    <property type="match status" value="1"/>
</dbReference>
<dbReference type="EC" id="2.7.1.40" evidence="4 13"/>
<comment type="caution">
    <text evidence="17">The sequence shown here is derived from an EMBL/GenBank/DDBJ whole genome shotgun (WGS) entry which is preliminary data.</text>
</comment>
<evidence type="ECO:0000256" key="14">
    <source>
        <dbReference type="SAM" id="Coils"/>
    </source>
</evidence>
<evidence type="ECO:0000256" key="10">
    <source>
        <dbReference type="ARBA" id="ARBA00022842"/>
    </source>
</evidence>
<evidence type="ECO:0000256" key="11">
    <source>
        <dbReference type="ARBA" id="ARBA00023152"/>
    </source>
</evidence>
<evidence type="ECO:0000313" key="17">
    <source>
        <dbReference type="EMBL" id="KRX10941.1"/>
    </source>
</evidence>
<name>A0A0V0R8W7_PSEPJ</name>
<dbReference type="Proteomes" id="UP000054937">
    <property type="component" value="Unassembled WGS sequence"/>
</dbReference>
<dbReference type="PROSITE" id="PS50206">
    <property type="entry name" value="RHODANESE_3"/>
    <property type="match status" value="1"/>
</dbReference>
<dbReference type="Gene3D" id="3.40.1380.20">
    <property type="entry name" value="Pyruvate kinase, C-terminal domain"/>
    <property type="match status" value="1"/>
</dbReference>
<dbReference type="InterPro" id="IPR040442">
    <property type="entry name" value="Pyrv_kinase-like_dom_sf"/>
</dbReference>
<dbReference type="Pfam" id="PF00581">
    <property type="entry name" value="Rhodanese"/>
    <property type="match status" value="1"/>
</dbReference>
<evidence type="ECO:0000256" key="13">
    <source>
        <dbReference type="RuleBase" id="RU000504"/>
    </source>
</evidence>
<keyword evidence="11 13" id="KW-0324">Glycolysis</keyword>
<keyword evidence="7" id="KW-0547">Nucleotide-binding</keyword>
<evidence type="ECO:0000256" key="12">
    <source>
        <dbReference type="ARBA" id="ARBA00023317"/>
    </source>
</evidence>
<dbReference type="GO" id="GO:0016301">
    <property type="term" value="F:kinase activity"/>
    <property type="evidence" value="ECO:0007669"/>
    <property type="project" value="UniProtKB-KW"/>
</dbReference>
<evidence type="ECO:0000256" key="2">
    <source>
        <dbReference type="ARBA" id="ARBA00004997"/>
    </source>
</evidence>
<evidence type="ECO:0000259" key="16">
    <source>
        <dbReference type="PROSITE" id="PS50206"/>
    </source>
</evidence>
<proteinExistence type="inferred from homology"/>
<dbReference type="GO" id="GO:0030955">
    <property type="term" value="F:potassium ion binding"/>
    <property type="evidence" value="ECO:0007669"/>
    <property type="project" value="InterPro"/>
</dbReference>
<dbReference type="AlphaFoldDB" id="A0A0V0R8W7"/>
<dbReference type="InterPro" id="IPR036918">
    <property type="entry name" value="Pyrv_Knase_C_sf"/>
</dbReference>
<keyword evidence="10 13" id="KW-0460">Magnesium</keyword>
<evidence type="ECO:0000256" key="3">
    <source>
        <dbReference type="ARBA" id="ARBA00008663"/>
    </source>
</evidence>
<dbReference type="InterPro" id="IPR011037">
    <property type="entry name" value="Pyrv_Knase-like_insert_dom_sf"/>
</dbReference>
<keyword evidence="14" id="KW-0175">Coiled coil</keyword>
<dbReference type="SUPFAM" id="SSF50800">
    <property type="entry name" value="PK beta-barrel domain-like"/>
    <property type="match status" value="1"/>
</dbReference>
<evidence type="ECO:0000313" key="18">
    <source>
        <dbReference type="Proteomes" id="UP000054937"/>
    </source>
</evidence>
<evidence type="ECO:0000256" key="5">
    <source>
        <dbReference type="ARBA" id="ARBA00022679"/>
    </source>
</evidence>
<reference evidence="17 18" key="1">
    <citation type="journal article" date="2015" name="Sci. Rep.">
        <title>Genome of the facultative scuticociliatosis pathogen Pseudocohnilembus persalinus provides insight into its virulence through horizontal gene transfer.</title>
        <authorList>
            <person name="Xiong J."/>
            <person name="Wang G."/>
            <person name="Cheng J."/>
            <person name="Tian M."/>
            <person name="Pan X."/>
            <person name="Warren A."/>
            <person name="Jiang C."/>
            <person name="Yuan D."/>
            <person name="Miao W."/>
        </authorList>
    </citation>
    <scope>NUCLEOTIDE SEQUENCE [LARGE SCALE GENOMIC DNA]</scope>
    <source>
        <strain evidence="17">36N120E</strain>
    </source>
</reference>
<dbReference type="Pfam" id="PF00224">
    <property type="entry name" value="PK"/>
    <property type="match status" value="1"/>
</dbReference>
<comment type="catalytic activity">
    <reaction evidence="13">
        <text>pyruvate + ATP = phosphoenolpyruvate + ADP + H(+)</text>
        <dbReference type="Rhea" id="RHEA:18157"/>
        <dbReference type="ChEBI" id="CHEBI:15361"/>
        <dbReference type="ChEBI" id="CHEBI:15378"/>
        <dbReference type="ChEBI" id="CHEBI:30616"/>
        <dbReference type="ChEBI" id="CHEBI:58702"/>
        <dbReference type="ChEBI" id="CHEBI:456216"/>
        <dbReference type="EC" id="2.7.1.40"/>
    </reaction>
</comment>
<dbReference type="FunFam" id="2.40.33.10:FF:000001">
    <property type="entry name" value="Pyruvate kinase"/>
    <property type="match status" value="1"/>
</dbReference>
<dbReference type="EMBL" id="LDAU01000013">
    <property type="protein sequence ID" value="KRX10941.1"/>
    <property type="molecule type" value="Genomic_DNA"/>
</dbReference>